<dbReference type="OrthoDB" id="9761387at2"/>
<dbReference type="GO" id="GO:0055085">
    <property type="term" value="P:transmembrane transport"/>
    <property type="evidence" value="ECO:0007669"/>
    <property type="project" value="InterPro"/>
</dbReference>
<evidence type="ECO:0000313" key="10">
    <source>
        <dbReference type="Proteomes" id="UP000265341"/>
    </source>
</evidence>
<evidence type="ECO:0000313" key="9">
    <source>
        <dbReference type="EMBL" id="RIH87883.1"/>
    </source>
</evidence>
<evidence type="ECO:0000256" key="7">
    <source>
        <dbReference type="RuleBase" id="RU363032"/>
    </source>
</evidence>
<organism evidence="9 10">
    <name type="scientific">Calidithermus roseus</name>
    <dbReference type="NCBI Taxonomy" id="1644118"/>
    <lineage>
        <taxon>Bacteria</taxon>
        <taxon>Thermotogati</taxon>
        <taxon>Deinococcota</taxon>
        <taxon>Deinococci</taxon>
        <taxon>Thermales</taxon>
        <taxon>Thermaceae</taxon>
        <taxon>Calidithermus</taxon>
    </lineage>
</organism>
<keyword evidence="5 7" id="KW-1133">Transmembrane helix</keyword>
<evidence type="ECO:0000256" key="2">
    <source>
        <dbReference type="ARBA" id="ARBA00022448"/>
    </source>
</evidence>
<proteinExistence type="inferred from homology"/>
<name>A0A399EW28_9DEIN</name>
<keyword evidence="6 7" id="KW-0472">Membrane</keyword>
<dbReference type="GO" id="GO:0005886">
    <property type="term" value="C:plasma membrane"/>
    <property type="evidence" value="ECO:0007669"/>
    <property type="project" value="UniProtKB-SubCell"/>
</dbReference>
<evidence type="ECO:0000256" key="5">
    <source>
        <dbReference type="ARBA" id="ARBA00022989"/>
    </source>
</evidence>
<dbReference type="Pfam" id="PF00528">
    <property type="entry name" value="BPD_transp_1"/>
    <property type="match status" value="1"/>
</dbReference>
<dbReference type="PANTHER" id="PTHR30193">
    <property type="entry name" value="ABC TRANSPORTER PERMEASE PROTEIN"/>
    <property type="match status" value="1"/>
</dbReference>
<evidence type="ECO:0000256" key="4">
    <source>
        <dbReference type="ARBA" id="ARBA00022692"/>
    </source>
</evidence>
<gene>
    <name evidence="9" type="primary">lacF_3</name>
    <name evidence="9" type="ORF">Mrose_01121</name>
</gene>
<evidence type="ECO:0000256" key="3">
    <source>
        <dbReference type="ARBA" id="ARBA00022475"/>
    </source>
</evidence>
<dbReference type="Gene3D" id="1.10.3720.10">
    <property type="entry name" value="MetI-like"/>
    <property type="match status" value="1"/>
</dbReference>
<accession>A0A399EW28</accession>
<dbReference type="CDD" id="cd06261">
    <property type="entry name" value="TM_PBP2"/>
    <property type="match status" value="1"/>
</dbReference>
<evidence type="ECO:0000256" key="6">
    <source>
        <dbReference type="ARBA" id="ARBA00023136"/>
    </source>
</evidence>
<dbReference type="PANTHER" id="PTHR30193:SF37">
    <property type="entry name" value="INNER MEMBRANE ABC TRANSPORTER PERMEASE PROTEIN YCJO"/>
    <property type="match status" value="1"/>
</dbReference>
<dbReference type="InterPro" id="IPR035906">
    <property type="entry name" value="MetI-like_sf"/>
</dbReference>
<dbReference type="InterPro" id="IPR000515">
    <property type="entry name" value="MetI-like"/>
</dbReference>
<dbReference type="InterPro" id="IPR051393">
    <property type="entry name" value="ABC_transporter_permease"/>
</dbReference>
<feature type="transmembrane region" description="Helical" evidence="7">
    <location>
        <begin position="99"/>
        <end position="121"/>
    </location>
</feature>
<feature type="transmembrane region" description="Helical" evidence="7">
    <location>
        <begin position="59"/>
        <end position="87"/>
    </location>
</feature>
<dbReference type="PROSITE" id="PS50928">
    <property type="entry name" value="ABC_TM1"/>
    <property type="match status" value="1"/>
</dbReference>
<feature type="domain" description="ABC transmembrane type-1" evidence="8">
    <location>
        <begin position="63"/>
        <end position="275"/>
    </location>
</feature>
<comment type="caution">
    <text evidence="9">The sequence shown here is derived from an EMBL/GenBank/DDBJ whole genome shotgun (WGS) entry which is preliminary data.</text>
</comment>
<dbReference type="AlphaFoldDB" id="A0A399EW28"/>
<evidence type="ECO:0000256" key="1">
    <source>
        <dbReference type="ARBA" id="ARBA00004651"/>
    </source>
</evidence>
<dbReference type="SUPFAM" id="SSF161098">
    <property type="entry name" value="MetI-like"/>
    <property type="match status" value="1"/>
</dbReference>
<feature type="transmembrane region" description="Helical" evidence="7">
    <location>
        <begin position="7"/>
        <end position="33"/>
    </location>
</feature>
<keyword evidence="2 7" id="KW-0813">Transport</keyword>
<dbReference type="Proteomes" id="UP000265341">
    <property type="component" value="Unassembled WGS sequence"/>
</dbReference>
<evidence type="ECO:0000259" key="8">
    <source>
        <dbReference type="PROSITE" id="PS50928"/>
    </source>
</evidence>
<keyword evidence="3" id="KW-1003">Cell membrane</keyword>
<keyword evidence="4 7" id="KW-0812">Transmembrane</keyword>
<feature type="transmembrane region" description="Helical" evidence="7">
    <location>
        <begin position="192"/>
        <end position="212"/>
    </location>
</feature>
<feature type="transmembrane region" description="Helical" evidence="7">
    <location>
        <begin position="255"/>
        <end position="275"/>
    </location>
</feature>
<protein>
    <submittedName>
        <fullName evidence="9">Lactose transport system permease protein LacF</fullName>
    </submittedName>
</protein>
<reference evidence="9 10" key="1">
    <citation type="submission" date="2018-08" db="EMBL/GenBank/DDBJ databases">
        <title>Meiothermus roseus NBRC 110900 genome sequencing project.</title>
        <authorList>
            <person name="Da Costa M.S."/>
            <person name="Albuquerque L."/>
            <person name="Raposo P."/>
            <person name="Froufe H.J.C."/>
            <person name="Barroso C.S."/>
            <person name="Egas C."/>
        </authorList>
    </citation>
    <scope>NUCLEOTIDE SEQUENCE [LARGE SCALE GENOMIC DNA]</scope>
    <source>
        <strain evidence="9 10">NBRC 110900</strain>
    </source>
</reference>
<dbReference type="RefSeq" id="WP_147371579.1">
    <property type="nucleotide sequence ID" value="NZ_QWLA01000015.1"/>
</dbReference>
<dbReference type="EMBL" id="QWLA01000015">
    <property type="protein sequence ID" value="RIH87883.1"/>
    <property type="molecule type" value="Genomic_DNA"/>
</dbReference>
<comment type="similarity">
    <text evidence="7">Belongs to the binding-protein-dependent transport system permease family.</text>
</comment>
<dbReference type="SUPFAM" id="SSF160964">
    <property type="entry name" value="MalF N-terminal region-like"/>
    <property type="match status" value="1"/>
</dbReference>
<keyword evidence="10" id="KW-1185">Reference proteome</keyword>
<comment type="subcellular location">
    <subcellularLocation>
        <location evidence="1 7">Cell membrane</location>
        <topology evidence="1 7">Multi-pass membrane protein</topology>
    </subcellularLocation>
</comment>
<feature type="transmembrane region" description="Helical" evidence="7">
    <location>
        <begin position="149"/>
        <end position="171"/>
    </location>
</feature>
<sequence>MKPREFWPFVLPSVLVMSALMVFPLLFTVYLSFHNFTLGESPRFVGWLNYARTLADERFWSALGFTLLYTVCVIPAQILLGSVLALLLNEVLHLKRLLISGYLLPFIVTPVVGTLVVGWMFRDRGFNSYLLSLLGIHIQWFSDPMAAKALIILYGIWSTVPFALIVLYAALQAMPSEPLEAAIVDGATWLQRVWYVVVPFLRPVLLFIAMIGTMDAFRLFDSVAVMTKGGPGTATETVMYYTYGVSFVELLLGRGSSIVVLSVLIILVILAPLLYRTYRDIVGSR</sequence>